<dbReference type="AlphaFoldDB" id="A0A0A8Z541"/>
<reference evidence="1" key="2">
    <citation type="journal article" date="2015" name="Data Brief">
        <title>Shoot transcriptome of the giant reed, Arundo donax.</title>
        <authorList>
            <person name="Barrero R.A."/>
            <person name="Guerrero F.D."/>
            <person name="Moolhuijzen P."/>
            <person name="Goolsby J.A."/>
            <person name="Tidwell J."/>
            <person name="Bellgard S.E."/>
            <person name="Bellgard M.I."/>
        </authorList>
    </citation>
    <scope>NUCLEOTIDE SEQUENCE</scope>
    <source>
        <tissue evidence="1">Shoot tissue taken approximately 20 cm above the soil surface</tissue>
    </source>
</reference>
<organism evidence="1">
    <name type="scientific">Arundo donax</name>
    <name type="common">Giant reed</name>
    <name type="synonym">Donax arundinaceus</name>
    <dbReference type="NCBI Taxonomy" id="35708"/>
    <lineage>
        <taxon>Eukaryota</taxon>
        <taxon>Viridiplantae</taxon>
        <taxon>Streptophyta</taxon>
        <taxon>Embryophyta</taxon>
        <taxon>Tracheophyta</taxon>
        <taxon>Spermatophyta</taxon>
        <taxon>Magnoliopsida</taxon>
        <taxon>Liliopsida</taxon>
        <taxon>Poales</taxon>
        <taxon>Poaceae</taxon>
        <taxon>PACMAD clade</taxon>
        <taxon>Arundinoideae</taxon>
        <taxon>Arundineae</taxon>
        <taxon>Arundo</taxon>
    </lineage>
</organism>
<evidence type="ECO:0000313" key="1">
    <source>
        <dbReference type="EMBL" id="JAD34519.1"/>
    </source>
</evidence>
<accession>A0A0A8Z541</accession>
<name>A0A0A8Z541_ARUDO</name>
<protein>
    <submittedName>
        <fullName evidence="1">Uncharacterized protein</fullName>
    </submittedName>
</protein>
<reference evidence="1" key="1">
    <citation type="submission" date="2014-09" db="EMBL/GenBank/DDBJ databases">
        <authorList>
            <person name="Magalhaes I.L.F."/>
            <person name="Oliveira U."/>
            <person name="Santos F.R."/>
            <person name="Vidigal T.H.D.A."/>
            <person name="Brescovit A.D."/>
            <person name="Santos A.J."/>
        </authorList>
    </citation>
    <scope>NUCLEOTIDE SEQUENCE</scope>
    <source>
        <tissue evidence="1">Shoot tissue taken approximately 20 cm above the soil surface</tissue>
    </source>
</reference>
<proteinExistence type="predicted"/>
<dbReference type="EMBL" id="GBRH01263376">
    <property type="protein sequence ID" value="JAD34519.1"/>
    <property type="molecule type" value="Transcribed_RNA"/>
</dbReference>
<sequence length="51" mass="5543">MAPFAALESLHASTLACSGGFYWCCHLASLGRFPKGFHKARCLDILGFLLL</sequence>